<organism evidence="7 8">
    <name type="scientific">Actinospica acidithermotolerans</name>
    <dbReference type="NCBI Taxonomy" id="2828514"/>
    <lineage>
        <taxon>Bacteria</taxon>
        <taxon>Bacillati</taxon>
        <taxon>Actinomycetota</taxon>
        <taxon>Actinomycetes</taxon>
        <taxon>Catenulisporales</taxon>
        <taxon>Actinospicaceae</taxon>
        <taxon>Actinospica</taxon>
    </lineage>
</organism>
<dbReference type="RefSeq" id="WP_212520271.1">
    <property type="nucleotide sequence ID" value="NZ_JAGSOH010000075.1"/>
</dbReference>
<dbReference type="EMBL" id="JAGSOH010000075">
    <property type="protein sequence ID" value="MBR7829136.1"/>
    <property type="molecule type" value="Genomic_DNA"/>
</dbReference>
<evidence type="ECO:0000256" key="4">
    <source>
        <dbReference type="ARBA" id="ARBA00023136"/>
    </source>
</evidence>
<feature type="transmembrane region" description="Helical" evidence="5">
    <location>
        <begin position="139"/>
        <end position="157"/>
    </location>
</feature>
<feature type="transmembrane region" description="Helical" evidence="5">
    <location>
        <begin position="373"/>
        <end position="392"/>
    </location>
</feature>
<keyword evidence="3 5" id="KW-1133">Transmembrane helix</keyword>
<feature type="transmembrane region" description="Helical" evidence="5">
    <location>
        <begin position="298"/>
        <end position="324"/>
    </location>
</feature>
<feature type="transmembrane region" description="Helical" evidence="5">
    <location>
        <begin position="23"/>
        <end position="45"/>
    </location>
</feature>
<dbReference type="InterPro" id="IPR050367">
    <property type="entry name" value="APC_superfamily"/>
</dbReference>
<dbReference type="GO" id="GO:0055085">
    <property type="term" value="P:transmembrane transport"/>
    <property type="evidence" value="ECO:0007669"/>
    <property type="project" value="InterPro"/>
</dbReference>
<dbReference type="InterPro" id="IPR004841">
    <property type="entry name" value="AA-permease/SLC12A_dom"/>
</dbReference>
<dbReference type="GO" id="GO:0016020">
    <property type="term" value="C:membrane"/>
    <property type="evidence" value="ECO:0007669"/>
    <property type="project" value="UniProtKB-SubCell"/>
</dbReference>
<dbReference type="AlphaFoldDB" id="A0A941IN40"/>
<sequence>MSQDLAAAPGDPTTQSGSLKRGALGLSGAVIMSAALMGPAVSVYFNPQLVAAQAGAATPFVFALSMVASLIVANGIMQMARELPSAGAFYTYVARGIGARTAFVTGGLMFVAYALLVPAELALIGSYTHDLLAQHGVQIPWVIISLVAGALMTLLAVRGISGSIRVALVMFSCEVAVILVISVIVLAKGGAHGLTAAPFNPSESPKGLSGIALGMVYGVLSFVGFEAAATLGEETRDPKRNVPRGLVYSLLLVGAIYVFCTYAETIGFGTDSTGIGKLAADAAPFTTLGQTYAPWMNLLISLAGISSIFAVTVNSNNGIVRILFAMGREGMLPRRFGTVHPRLGTPAFAVLAQSGFALVVTVIVGFWVGPFNAYAYLGAVLTFGIIPVYWLTNIACMRFFRKYRPDQFNVLRHVVLPVLGILLMVIPIYGSVWPVPAAPYNWFPYAVLAYAIVMALIATVLGRRRPEFLARAGGVLAGVESDAEAAGMDEVSDTVAVPGSRADAADPADPAAAPEPA</sequence>
<evidence type="ECO:0000313" key="7">
    <source>
        <dbReference type="EMBL" id="MBR7829136.1"/>
    </source>
</evidence>
<dbReference type="Proteomes" id="UP000676325">
    <property type="component" value="Unassembled WGS sequence"/>
</dbReference>
<dbReference type="Pfam" id="PF00324">
    <property type="entry name" value="AA_permease"/>
    <property type="match status" value="1"/>
</dbReference>
<proteinExistence type="predicted"/>
<comment type="subcellular location">
    <subcellularLocation>
        <location evidence="1">Membrane</location>
        <topology evidence="1">Multi-pass membrane protein</topology>
    </subcellularLocation>
</comment>
<dbReference type="PANTHER" id="PTHR42770">
    <property type="entry name" value="AMINO ACID TRANSPORTER-RELATED"/>
    <property type="match status" value="1"/>
</dbReference>
<accession>A0A941IN40</accession>
<evidence type="ECO:0000256" key="1">
    <source>
        <dbReference type="ARBA" id="ARBA00004141"/>
    </source>
</evidence>
<feature type="transmembrane region" description="Helical" evidence="5">
    <location>
        <begin position="207"/>
        <end position="225"/>
    </location>
</feature>
<evidence type="ECO:0000256" key="2">
    <source>
        <dbReference type="ARBA" id="ARBA00022692"/>
    </source>
</evidence>
<comment type="caution">
    <text evidence="7">The sequence shown here is derived from an EMBL/GenBank/DDBJ whole genome shotgun (WGS) entry which is preliminary data.</text>
</comment>
<feature type="transmembrane region" description="Helical" evidence="5">
    <location>
        <begin position="246"/>
        <end position="268"/>
    </location>
</feature>
<dbReference type="Gene3D" id="1.20.1740.10">
    <property type="entry name" value="Amino acid/polyamine transporter I"/>
    <property type="match status" value="1"/>
</dbReference>
<dbReference type="PIRSF" id="PIRSF006060">
    <property type="entry name" value="AA_transporter"/>
    <property type="match status" value="1"/>
</dbReference>
<keyword evidence="2 5" id="KW-0812">Transmembrane</keyword>
<dbReference type="PANTHER" id="PTHR42770:SF16">
    <property type="entry name" value="AMINO ACID PERMEASE"/>
    <property type="match status" value="1"/>
</dbReference>
<keyword evidence="4 5" id="KW-0472">Membrane</keyword>
<feature type="transmembrane region" description="Helical" evidence="5">
    <location>
        <begin position="97"/>
        <end position="119"/>
    </location>
</feature>
<evidence type="ECO:0000256" key="5">
    <source>
        <dbReference type="SAM" id="Phobius"/>
    </source>
</evidence>
<protein>
    <submittedName>
        <fullName evidence="7">APC family permease</fullName>
    </submittedName>
</protein>
<gene>
    <name evidence="7" type="ORF">KDK95_22705</name>
</gene>
<feature type="transmembrane region" description="Helical" evidence="5">
    <location>
        <begin position="57"/>
        <end position="76"/>
    </location>
</feature>
<name>A0A941IN40_9ACTN</name>
<feature type="transmembrane region" description="Helical" evidence="5">
    <location>
        <begin position="164"/>
        <end position="187"/>
    </location>
</feature>
<feature type="transmembrane region" description="Helical" evidence="5">
    <location>
        <begin position="413"/>
        <end position="430"/>
    </location>
</feature>
<feature type="transmembrane region" description="Helical" evidence="5">
    <location>
        <begin position="345"/>
        <end position="367"/>
    </location>
</feature>
<evidence type="ECO:0000259" key="6">
    <source>
        <dbReference type="Pfam" id="PF00324"/>
    </source>
</evidence>
<reference evidence="7" key="1">
    <citation type="submission" date="2021-04" db="EMBL/GenBank/DDBJ databases">
        <title>Genome based classification of Actinospica acidithermotolerans sp. nov., an actinobacterium isolated from an Indonesian hot spring.</title>
        <authorList>
            <person name="Kusuma A.B."/>
            <person name="Putra K.E."/>
            <person name="Nafisah S."/>
            <person name="Loh J."/>
            <person name="Nouioui I."/>
            <person name="Goodfellow M."/>
        </authorList>
    </citation>
    <scope>NUCLEOTIDE SEQUENCE</scope>
    <source>
        <strain evidence="7">MGRD01-02</strain>
    </source>
</reference>
<keyword evidence="8" id="KW-1185">Reference proteome</keyword>
<feature type="transmembrane region" description="Helical" evidence="5">
    <location>
        <begin position="442"/>
        <end position="461"/>
    </location>
</feature>
<evidence type="ECO:0000313" key="8">
    <source>
        <dbReference type="Proteomes" id="UP000676325"/>
    </source>
</evidence>
<evidence type="ECO:0000256" key="3">
    <source>
        <dbReference type="ARBA" id="ARBA00022989"/>
    </source>
</evidence>
<feature type="domain" description="Amino acid permease/ SLC12A" evidence="6">
    <location>
        <begin position="43"/>
        <end position="458"/>
    </location>
</feature>